<feature type="non-terminal residue" evidence="2">
    <location>
        <position position="199"/>
    </location>
</feature>
<evidence type="ECO:0000313" key="2">
    <source>
        <dbReference type="EMBL" id="KAJ2925087.1"/>
    </source>
</evidence>
<comment type="caution">
    <text evidence="2">The sequence shown here is derived from an EMBL/GenBank/DDBJ whole genome shotgun (WGS) entry which is preliminary data.</text>
</comment>
<dbReference type="OrthoDB" id="2922289at2759"/>
<dbReference type="GO" id="GO:0003729">
    <property type="term" value="F:mRNA binding"/>
    <property type="evidence" value="ECO:0007669"/>
    <property type="project" value="InterPro"/>
</dbReference>
<sequence>MSTSTLHLPIGETQAQSGHSYKKQLEADFQRKAKIKSRPDHASIFSKESSMRSKGKGKRILSKIANTFKKETPAEPESDKNPKWFSRLSKKAIDSMHRLLRTGEEAGKQPAPMKWDTFVKLMLEMGFQYDPSTSGSSVRFDPPDPRDPPFIIHKPHPDSTLSPIKLAEIRKKLKHQYGWNEEDFIRQTREAAETENNLN</sequence>
<dbReference type="InterPro" id="IPR012933">
    <property type="entry name" value="HicA_mRNA_interferase"/>
</dbReference>
<evidence type="ECO:0000313" key="3">
    <source>
        <dbReference type="Proteomes" id="UP001140091"/>
    </source>
</evidence>
<feature type="region of interest" description="Disordered" evidence="1">
    <location>
        <begin position="1"/>
        <end position="21"/>
    </location>
</feature>
<reference evidence="2" key="1">
    <citation type="submission" date="2022-06" db="EMBL/GenBank/DDBJ databases">
        <title>Genome Sequence of Candolleomyces eurysporus.</title>
        <authorList>
            <person name="Buettner E."/>
        </authorList>
    </citation>
    <scope>NUCLEOTIDE SEQUENCE</scope>
    <source>
        <strain evidence="2">VTCC 930004</strain>
    </source>
</reference>
<dbReference type="Pfam" id="PF07927">
    <property type="entry name" value="HicA_toxin"/>
    <property type="match status" value="1"/>
</dbReference>
<gene>
    <name evidence="2" type="ORF">H1R20_g11985</name>
</gene>
<evidence type="ECO:0000256" key="1">
    <source>
        <dbReference type="SAM" id="MobiDB-lite"/>
    </source>
</evidence>
<accession>A0A9W8MCT2</accession>
<proteinExistence type="predicted"/>
<dbReference type="Proteomes" id="UP001140091">
    <property type="component" value="Unassembled WGS sequence"/>
</dbReference>
<feature type="region of interest" description="Disordered" evidence="1">
    <location>
        <begin position="36"/>
        <end position="59"/>
    </location>
</feature>
<protein>
    <submittedName>
        <fullName evidence="2">Uncharacterized protein</fullName>
    </submittedName>
</protein>
<keyword evidence="3" id="KW-1185">Reference proteome</keyword>
<feature type="region of interest" description="Disordered" evidence="1">
    <location>
        <begin position="132"/>
        <end position="159"/>
    </location>
</feature>
<organism evidence="2 3">
    <name type="scientific">Candolleomyces eurysporus</name>
    <dbReference type="NCBI Taxonomy" id="2828524"/>
    <lineage>
        <taxon>Eukaryota</taxon>
        <taxon>Fungi</taxon>
        <taxon>Dikarya</taxon>
        <taxon>Basidiomycota</taxon>
        <taxon>Agaricomycotina</taxon>
        <taxon>Agaricomycetes</taxon>
        <taxon>Agaricomycetidae</taxon>
        <taxon>Agaricales</taxon>
        <taxon>Agaricineae</taxon>
        <taxon>Psathyrellaceae</taxon>
        <taxon>Candolleomyces</taxon>
    </lineage>
</organism>
<name>A0A9W8MCT2_9AGAR</name>
<dbReference type="AlphaFoldDB" id="A0A9W8MCT2"/>
<dbReference type="EMBL" id="JANBPK010001195">
    <property type="protein sequence ID" value="KAJ2925087.1"/>
    <property type="molecule type" value="Genomic_DNA"/>
</dbReference>